<protein>
    <submittedName>
        <fullName evidence="5">Ankyrin repeat-containing domain protein</fullName>
    </submittedName>
</protein>
<reference evidence="5" key="1">
    <citation type="journal article" date="2021" name="Nat. Commun.">
        <title>Genetic determinants of endophytism in the Arabidopsis root mycobiome.</title>
        <authorList>
            <person name="Mesny F."/>
            <person name="Miyauchi S."/>
            <person name="Thiergart T."/>
            <person name="Pickel B."/>
            <person name="Atanasova L."/>
            <person name="Karlsson M."/>
            <person name="Huettel B."/>
            <person name="Barry K.W."/>
            <person name="Haridas S."/>
            <person name="Chen C."/>
            <person name="Bauer D."/>
            <person name="Andreopoulos W."/>
            <person name="Pangilinan J."/>
            <person name="LaButti K."/>
            <person name="Riley R."/>
            <person name="Lipzen A."/>
            <person name="Clum A."/>
            <person name="Drula E."/>
            <person name="Henrissat B."/>
            <person name="Kohler A."/>
            <person name="Grigoriev I.V."/>
            <person name="Martin F.M."/>
            <person name="Hacquard S."/>
        </authorList>
    </citation>
    <scope>NUCLEOTIDE SEQUENCE</scope>
    <source>
        <strain evidence="5">FSSC 5 MPI-SDFR-AT-0091</strain>
    </source>
</reference>
<feature type="compositionally biased region" description="Polar residues" evidence="4">
    <location>
        <begin position="1"/>
        <end position="10"/>
    </location>
</feature>
<organism evidence="5 6">
    <name type="scientific">Fusarium solani</name>
    <name type="common">Filamentous fungus</name>
    <dbReference type="NCBI Taxonomy" id="169388"/>
    <lineage>
        <taxon>Eukaryota</taxon>
        <taxon>Fungi</taxon>
        <taxon>Dikarya</taxon>
        <taxon>Ascomycota</taxon>
        <taxon>Pezizomycotina</taxon>
        <taxon>Sordariomycetes</taxon>
        <taxon>Hypocreomycetidae</taxon>
        <taxon>Hypocreales</taxon>
        <taxon>Nectriaceae</taxon>
        <taxon>Fusarium</taxon>
        <taxon>Fusarium solani species complex</taxon>
    </lineage>
</organism>
<dbReference type="AlphaFoldDB" id="A0A9P9KIM8"/>
<dbReference type="Proteomes" id="UP000736672">
    <property type="component" value="Unassembled WGS sequence"/>
</dbReference>
<evidence type="ECO:0000256" key="3">
    <source>
        <dbReference type="PROSITE-ProRule" id="PRU00023"/>
    </source>
</evidence>
<dbReference type="PROSITE" id="PS50088">
    <property type="entry name" value="ANK_REPEAT"/>
    <property type="match status" value="1"/>
</dbReference>
<evidence type="ECO:0000256" key="2">
    <source>
        <dbReference type="ARBA" id="ARBA00023043"/>
    </source>
</evidence>
<proteinExistence type="predicted"/>
<evidence type="ECO:0000256" key="4">
    <source>
        <dbReference type="SAM" id="MobiDB-lite"/>
    </source>
</evidence>
<accession>A0A9P9KIM8</accession>
<dbReference type="InterPro" id="IPR036770">
    <property type="entry name" value="Ankyrin_rpt-contain_sf"/>
</dbReference>
<dbReference type="PANTHER" id="PTHR24189:SF50">
    <property type="entry name" value="ANKYRIN REPEAT AND SOCS BOX PROTEIN 2"/>
    <property type="match status" value="1"/>
</dbReference>
<dbReference type="OrthoDB" id="194358at2759"/>
<dbReference type="Pfam" id="PF12796">
    <property type="entry name" value="Ank_2"/>
    <property type="match status" value="1"/>
</dbReference>
<dbReference type="GO" id="GO:0005737">
    <property type="term" value="C:cytoplasm"/>
    <property type="evidence" value="ECO:0007669"/>
    <property type="project" value="TreeGrafter"/>
</dbReference>
<gene>
    <name evidence="5" type="ORF">B0J15DRAFT_525741</name>
</gene>
<dbReference type="SUPFAM" id="SSF48403">
    <property type="entry name" value="Ankyrin repeat"/>
    <property type="match status" value="1"/>
</dbReference>
<keyword evidence="6" id="KW-1185">Reference proteome</keyword>
<evidence type="ECO:0000313" key="6">
    <source>
        <dbReference type="Proteomes" id="UP000736672"/>
    </source>
</evidence>
<evidence type="ECO:0000256" key="1">
    <source>
        <dbReference type="ARBA" id="ARBA00022737"/>
    </source>
</evidence>
<dbReference type="InterPro" id="IPR050745">
    <property type="entry name" value="Multifunctional_regulatory"/>
</dbReference>
<dbReference type="InterPro" id="IPR002110">
    <property type="entry name" value="Ankyrin_rpt"/>
</dbReference>
<dbReference type="GO" id="GO:0005634">
    <property type="term" value="C:nucleus"/>
    <property type="evidence" value="ECO:0007669"/>
    <property type="project" value="TreeGrafter"/>
</dbReference>
<evidence type="ECO:0000313" key="5">
    <source>
        <dbReference type="EMBL" id="KAH7258506.1"/>
    </source>
</evidence>
<keyword evidence="2 3" id="KW-0040">ANK repeat</keyword>
<feature type="repeat" description="ANK" evidence="3">
    <location>
        <begin position="198"/>
        <end position="233"/>
    </location>
</feature>
<name>A0A9P9KIM8_FUSSL</name>
<keyword evidence="1" id="KW-0677">Repeat</keyword>
<comment type="caution">
    <text evidence="5">The sequence shown here is derived from an EMBL/GenBank/DDBJ whole genome shotgun (WGS) entry which is preliminary data.</text>
</comment>
<feature type="region of interest" description="Disordered" evidence="4">
    <location>
        <begin position="1"/>
        <end position="30"/>
    </location>
</feature>
<sequence>MEMQTDNPSLPYTDPTAAPSASISPESLALSGASDAGDVSRIRAILSSLPDGTVLSVPPGQFLSRARFLSARNDLKDASKAGDVERVRGVVQAWRADPSLENPTTEDMDMPLILAAQNAKSEVVRFFLDEGVPASPTATKLAAREGDGAVDVFQAFLDHGWDINSFDRIPALHSATKSLPLTKWFLEHGADPNLISKDGHTPLDFAITQSTPDTPSVIDLLLSSGALTAHSNALHNALITIHADANCIAMMGLLLDKGFDVNSLSFTNRPEFQSRNPSTALHWAVRKHSARRGRKNMLARVR</sequence>
<dbReference type="EMBL" id="JAGTJS010000009">
    <property type="protein sequence ID" value="KAH7258506.1"/>
    <property type="molecule type" value="Genomic_DNA"/>
</dbReference>
<dbReference type="SMART" id="SM00248">
    <property type="entry name" value="ANK"/>
    <property type="match status" value="4"/>
</dbReference>
<dbReference type="Gene3D" id="1.25.40.20">
    <property type="entry name" value="Ankyrin repeat-containing domain"/>
    <property type="match status" value="1"/>
</dbReference>
<dbReference type="PROSITE" id="PS50297">
    <property type="entry name" value="ANK_REP_REGION"/>
    <property type="match status" value="1"/>
</dbReference>
<dbReference type="PANTHER" id="PTHR24189">
    <property type="entry name" value="MYOTROPHIN"/>
    <property type="match status" value="1"/>
</dbReference>